<sequence length="199" mass="21100">MSSESFSRDSQPPPPPAQPLQQPPFQVNTMDLGMGGYPSAAAAAAAVMGVEAYPSVGSVFGRLTYQPQVAGNRRPQKRHRQQHSNGDGGDGDVSAASQVPMGSVGSVAEHQQQKNLGQFGILAPTPIPVSHQQHGESSTMHPTLGTVSTMGQPMAHFAQASLRVSGKTGGKIVVDPPDLEAWREKLFHVDEMIVLTQEQ</sequence>
<comment type="caution">
    <text evidence="1">The sequence shown here is derived from an EMBL/GenBank/DDBJ whole genome shotgun (WGS) entry which is preliminary data.</text>
</comment>
<evidence type="ECO:0000313" key="1">
    <source>
        <dbReference type="EMBL" id="KAJ2974645.1"/>
    </source>
</evidence>
<keyword evidence="2" id="KW-1185">Reference proteome</keyword>
<name>A0ACC1N5T1_9HYPO</name>
<dbReference type="EMBL" id="JANJQO010000803">
    <property type="protein sequence ID" value="KAJ2974645.1"/>
    <property type="molecule type" value="Genomic_DNA"/>
</dbReference>
<proteinExistence type="predicted"/>
<evidence type="ECO:0000313" key="2">
    <source>
        <dbReference type="Proteomes" id="UP001143910"/>
    </source>
</evidence>
<gene>
    <name evidence="1" type="ORF">NQ176_g5949</name>
</gene>
<dbReference type="Proteomes" id="UP001143910">
    <property type="component" value="Unassembled WGS sequence"/>
</dbReference>
<reference evidence="1" key="1">
    <citation type="submission" date="2022-08" db="EMBL/GenBank/DDBJ databases">
        <title>Genome Sequence of Lecanicillium fungicola.</title>
        <authorList>
            <person name="Buettner E."/>
        </authorList>
    </citation>
    <scope>NUCLEOTIDE SEQUENCE</scope>
    <source>
        <strain evidence="1">Babe33</strain>
    </source>
</reference>
<protein>
    <submittedName>
        <fullName evidence="1">Uncharacterized protein</fullName>
    </submittedName>
</protein>
<organism evidence="1 2">
    <name type="scientific">Zarea fungicola</name>
    <dbReference type="NCBI Taxonomy" id="93591"/>
    <lineage>
        <taxon>Eukaryota</taxon>
        <taxon>Fungi</taxon>
        <taxon>Dikarya</taxon>
        <taxon>Ascomycota</taxon>
        <taxon>Pezizomycotina</taxon>
        <taxon>Sordariomycetes</taxon>
        <taxon>Hypocreomycetidae</taxon>
        <taxon>Hypocreales</taxon>
        <taxon>Cordycipitaceae</taxon>
        <taxon>Zarea</taxon>
    </lineage>
</organism>
<accession>A0ACC1N5T1</accession>